<sequence>MLPGMKPRSGRRRAPWVRVARLGLAHWFFGNAYEAVVDVPRLLADAQPRRAPRLLAAGSPVRYYAPVAPVTLAATAATLADGWRFGDRRRVATAGAAVVSAVGLTGYLVLTTNRRLLQSPEPLAEAERRVLVARWHRVNLVRLAALTVAAAALRQATTPGRAT</sequence>
<dbReference type="AlphaFoldDB" id="A0A4D4J611"/>
<evidence type="ECO:0000256" key="1">
    <source>
        <dbReference type="SAM" id="Phobius"/>
    </source>
</evidence>
<name>A0A4D4J611_9PSEU</name>
<feature type="transmembrane region" description="Helical" evidence="1">
    <location>
        <begin position="91"/>
        <end position="110"/>
    </location>
</feature>
<evidence type="ECO:0000313" key="3">
    <source>
        <dbReference type="Proteomes" id="UP000298860"/>
    </source>
</evidence>
<keyword evidence="1" id="KW-0472">Membrane</keyword>
<dbReference type="InterPro" id="IPR013901">
    <property type="entry name" value="Anthrone_oxy"/>
</dbReference>
<evidence type="ECO:0008006" key="4">
    <source>
        <dbReference type="Google" id="ProtNLM"/>
    </source>
</evidence>
<keyword evidence="1" id="KW-1133">Transmembrane helix</keyword>
<organism evidence="2 3">
    <name type="scientific">Gandjariella thermophila</name>
    <dbReference type="NCBI Taxonomy" id="1931992"/>
    <lineage>
        <taxon>Bacteria</taxon>
        <taxon>Bacillati</taxon>
        <taxon>Actinomycetota</taxon>
        <taxon>Actinomycetes</taxon>
        <taxon>Pseudonocardiales</taxon>
        <taxon>Pseudonocardiaceae</taxon>
        <taxon>Gandjariella</taxon>
    </lineage>
</organism>
<protein>
    <recommendedName>
        <fullName evidence="4">DUF1772 domain-containing protein</fullName>
    </recommendedName>
</protein>
<proteinExistence type="predicted"/>
<accession>A0A4D4J611</accession>
<dbReference type="Pfam" id="PF08592">
    <property type="entry name" value="Anthrone_oxy"/>
    <property type="match status" value="1"/>
</dbReference>
<dbReference type="EMBL" id="BJFL01000003">
    <property type="protein sequence ID" value="GDY29417.1"/>
    <property type="molecule type" value="Genomic_DNA"/>
</dbReference>
<keyword evidence="3" id="KW-1185">Reference proteome</keyword>
<dbReference type="Proteomes" id="UP000298860">
    <property type="component" value="Unassembled WGS sequence"/>
</dbReference>
<reference evidence="3" key="1">
    <citation type="submission" date="2019-04" db="EMBL/GenBank/DDBJ databases">
        <title>Draft genome sequence of Pseudonocardiaceae bacterium SL3-2-4.</title>
        <authorList>
            <person name="Ningsih F."/>
            <person name="Yokota A."/>
            <person name="Sakai Y."/>
            <person name="Nanatani K."/>
            <person name="Yabe S."/>
            <person name="Oetari A."/>
            <person name="Sjamsuridzal W."/>
        </authorList>
    </citation>
    <scope>NUCLEOTIDE SEQUENCE [LARGE SCALE GENOMIC DNA]</scope>
    <source>
        <strain evidence="3">SL3-2-4</strain>
    </source>
</reference>
<gene>
    <name evidence="2" type="ORF">GTS_10500</name>
</gene>
<keyword evidence="1" id="KW-0812">Transmembrane</keyword>
<evidence type="ECO:0000313" key="2">
    <source>
        <dbReference type="EMBL" id="GDY29417.1"/>
    </source>
</evidence>
<comment type="caution">
    <text evidence="2">The sequence shown here is derived from an EMBL/GenBank/DDBJ whole genome shotgun (WGS) entry which is preliminary data.</text>
</comment>